<dbReference type="Pfam" id="PF01397">
    <property type="entry name" value="Terpene_synth"/>
    <property type="match status" value="1"/>
</dbReference>
<comment type="pathway">
    <text evidence="2">Secondary metabolite biosynthesis; terpenoid biosynthesis.</text>
</comment>
<dbReference type="InterPro" id="IPR001906">
    <property type="entry name" value="Terpene_synth_N"/>
</dbReference>
<dbReference type="InterPro" id="IPR008930">
    <property type="entry name" value="Terpenoid_cyclase/PrenylTrfase"/>
</dbReference>
<dbReference type="KEGG" id="sind:105173786"/>
<dbReference type="PANTHER" id="PTHR31739:SF33">
    <property type="entry name" value="CIS-ABIENOL SYNTHASE, CHLOROPLASTIC"/>
    <property type="match status" value="1"/>
</dbReference>
<dbReference type="GO" id="GO:0010333">
    <property type="term" value="F:terpene synthase activity"/>
    <property type="evidence" value="ECO:0007669"/>
    <property type="project" value="InterPro"/>
</dbReference>
<organism evidence="9 10">
    <name type="scientific">Sesamum indicum</name>
    <name type="common">Oriental sesame</name>
    <name type="synonym">Sesamum orientale</name>
    <dbReference type="NCBI Taxonomy" id="4182"/>
    <lineage>
        <taxon>Eukaryota</taxon>
        <taxon>Viridiplantae</taxon>
        <taxon>Streptophyta</taxon>
        <taxon>Embryophyta</taxon>
        <taxon>Tracheophyta</taxon>
        <taxon>Spermatophyta</taxon>
        <taxon>Magnoliopsida</taxon>
        <taxon>eudicotyledons</taxon>
        <taxon>Gunneridae</taxon>
        <taxon>Pentapetalae</taxon>
        <taxon>asterids</taxon>
        <taxon>lamiids</taxon>
        <taxon>Lamiales</taxon>
        <taxon>Pedaliaceae</taxon>
        <taxon>Sesamum</taxon>
    </lineage>
</organism>
<keyword evidence="6" id="KW-0456">Lyase</keyword>
<evidence type="ECO:0000313" key="10">
    <source>
        <dbReference type="RefSeq" id="XP_011093967.1"/>
    </source>
</evidence>
<dbReference type="Gene3D" id="1.10.600.10">
    <property type="entry name" value="Farnesyl Diphosphate Synthase"/>
    <property type="match status" value="1"/>
</dbReference>
<dbReference type="RefSeq" id="XP_011093967.1">
    <property type="nucleotide sequence ID" value="XM_011095665.2"/>
</dbReference>
<evidence type="ECO:0000256" key="1">
    <source>
        <dbReference type="ARBA" id="ARBA00001946"/>
    </source>
</evidence>
<dbReference type="PANTHER" id="PTHR31739">
    <property type="entry name" value="ENT-COPALYL DIPHOSPHATE SYNTHASE, CHLOROPLASTIC"/>
    <property type="match status" value="1"/>
</dbReference>
<evidence type="ECO:0000313" key="9">
    <source>
        <dbReference type="Proteomes" id="UP000504604"/>
    </source>
</evidence>
<feature type="domain" description="Terpene synthase N-terminal" evidence="7">
    <location>
        <begin position="236"/>
        <end position="431"/>
    </location>
</feature>
<sequence length="799" mass="91795">MLLSYKIEPIISIPDNNLIWSRKHSSGRSLPANNRPILGQLKSSLTSSSTESNPSLITNAGQVSIEKIRKRLFNGKRISPSAYDTAWVAMVPDTGGSRPCFPQCLDWIIENQKADGSWGLQYPGPGHPSLVKDSLACTLACLLALCKWDVAHQLVQKGLDFIGSNCWALCNDKDQYCPIGFEIVFPQMISCGYDLGLTLPLDSNLVDSMLRQRHSIIMRNGKLGYVAEGLGESGNWKKLLMAEQRSNGSLFNSPATTAAALIHCPDQKCLEYLHSLLKIYNTWVPTIYPMDIYTRLCIVDTTERLGIDRYFQYELDSILNETHRLWQQREDEIFEDIRCRAMAFRLLRMKGYNVLSDELAAFVDEEHFFSSVSAQFTGVTTILELYKASQLRMHEDEAVLEKIHSWTGMFLKQQLLNQTILDKRLQKQVEGDLKDFRGTSNIIERKLWIELYDVNHFQILKTAYRCPTIYNEDILEFSRKDFSICQAQYQKELQLLERWYSDCKMDGMTFGRNILHVSYFVSALIVSDPQLSDARICYTKSQVLFTRIDDYMDHYSSMDEARDFVELIRNWRKQPSATHCSHDIEILFAEVYNTVNEWAEIASAQQGRCVKSLLIEQWLELVTCMMKEKEASSDNKVPTVDEYLSFSWPTVGGKMCSFMVVHFLGTKFSQEMLTSAECVNLCKHVSMVARIQNDIRSFKREEEEGKINSVRLQAAECGGANPVEEAIAKLRQRIEYHRRKVVQLIVETKDNLVPKEYKNLIWRTGEAGYYMYSELDGYTSQQNVINDMKAFIYDPLNLP</sequence>
<evidence type="ECO:0000256" key="5">
    <source>
        <dbReference type="ARBA" id="ARBA00022842"/>
    </source>
</evidence>
<dbReference type="Proteomes" id="UP000504604">
    <property type="component" value="Linkage group LG11"/>
</dbReference>
<evidence type="ECO:0000256" key="6">
    <source>
        <dbReference type="ARBA" id="ARBA00023239"/>
    </source>
</evidence>
<protein>
    <submittedName>
        <fullName evidence="10">Santalene and bergamotene synthase, chloroplastic-like</fullName>
    </submittedName>
</protein>
<comment type="cofactor">
    <cofactor evidence="1">
        <name>Mg(2+)</name>
        <dbReference type="ChEBI" id="CHEBI:18420"/>
    </cofactor>
</comment>
<evidence type="ECO:0000259" key="7">
    <source>
        <dbReference type="Pfam" id="PF01397"/>
    </source>
</evidence>
<dbReference type="SFLD" id="SFLDG01014">
    <property type="entry name" value="Terpene_Cyclase_Like_1_N-term"/>
    <property type="match status" value="1"/>
</dbReference>
<dbReference type="FunFam" id="1.50.10.130:FF:000002">
    <property type="entry name" value="Ent-copalyl diphosphate synthase, chloroplastic"/>
    <property type="match status" value="1"/>
</dbReference>
<name>A0A6I9UI94_SESIN</name>
<gene>
    <name evidence="10" type="primary">LOC105173786</name>
</gene>
<feature type="domain" description="Terpene synthase metal-binding" evidence="8">
    <location>
        <begin position="502"/>
        <end position="739"/>
    </location>
</feature>
<dbReference type="Pfam" id="PF03936">
    <property type="entry name" value="Terpene_synth_C"/>
    <property type="match status" value="1"/>
</dbReference>
<dbReference type="SUPFAM" id="SSF48576">
    <property type="entry name" value="Terpenoid synthases"/>
    <property type="match status" value="1"/>
</dbReference>
<keyword evidence="5" id="KW-0460">Magnesium</keyword>
<dbReference type="GO" id="GO:0009686">
    <property type="term" value="P:gibberellin biosynthetic process"/>
    <property type="evidence" value="ECO:0007669"/>
    <property type="project" value="TreeGrafter"/>
</dbReference>
<dbReference type="InterPro" id="IPR036965">
    <property type="entry name" value="Terpene_synth_N_sf"/>
</dbReference>
<evidence type="ECO:0000256" key="2">
    <source>
        <dbReference type="ARBA" id="ARBA00004721"/>
    </source>
</evidence>
<dbReference type="InParanoid" id="A0A6I9UI94"/>
<dbReference type="SUPFAM" id="SSF48239">
    <property type="entry name" value="Terpenoid cyclases/Protein prenyltransferases"/>
    <property type="match status" value="2"/>
</dbReference>
<keyword evidence="4" id="KW-0479">Metal-binding</keyword>
<dbReference type="OrthoDB" id="2343925at2759"/>
<dbReference type="AlphaFoldDB" id="A0A6I9UI94"/>
<dbReference type="InterPro" id="IPR008949">
    <property type="entry name" value="Isoprenoid_synthase_dom_sf"/>
</dbReference>
<reference evidence="10" key="1">
    <citation type="submission" date="2025-08" db="UniProtKB">
        <authorList>
            <consortium name="RefSeq"/>
        </authorList>
    </citation>
    <scope>IDENTIFICATION</scope>
</reference>
<evidence type="ECO:0000256" key="4">
    <source>
        <dbReference type="ARBA" id="ARBA00022723"/>
    </source>
</evidence>
<keyword evidence="9" id="KW-1185">Reference proteome</keyword>
<dbReference type="GeneID" id="105173786"/>
<proteinExistence type="inferred from homology"/>
<comment type="similarity">
    <text evidence="3">Belongs to the terpene synthase family.</text>
</comment>
<dbReference type="FunFam" id="1.10.600.10:FF:000005">
    <property type="entry name" value="Ent-kaur-16-ene synthase, chloroplastic"/>
    <property type="match status" value="1"/>
</dbReference>
<dbReference type="Gene3D" id="1.50.10.130">
    <property type="entry name" value="Terpene synthase, N-terminal domain"/>
    <property type="match status" value="1"/>
</dbReference>
<dbReference type="GO" id="GO:0000287">
    <property type="term" value="F:magnesium ion binding"/>
    <property type="evidence" value="ECO:0007669"/>
    <property type="project" value="InterPro"/>
</dbReference>
<dbReference type="GO" id="GO:0009507">
    <property type="term" value="C:chloroplast"/>
    <property type="evidence" value="ECO:0007669"/>
    <property type="project" value="TreeGrafter"/>
</dbReference>
<accession>A0A6I9UI94</accession>
<evidence type="ECO:0000256" key="3">
    <source>
        <dbReference type="ARBA" id="ARBA00006333"/>
    </source>
</evidence>
<dbReference type="InterPro" id="IPR050148">
    <property type="entry name" value="Terpene_synthase-like"/>
</dbReference>
<evidence type="ECO:0000259" key="8">
    <source>
        <dbReference type="Pfam" id="PF03936"/>
    </source>
</evidence>
<dbReference type="InterPro" id="IPR005630">
    <property type="entry name" value="Terpene_synthase_metal-bd"/>
</dbReference>
<dbReference type="Gene3D" id="1.50.10.160">
    <property type="match status" value="1"/>
</dbReference>